<proteinExistence type="predicted"/>
<sequence length="168" mass="18779">MRVFSVTLPVHHVGWTQGPEPRVTIYKFCWEGGGCFASDYLAATDPTIIDKIIRSKTTFTFPANLVDSNSGPSVHPTCCIDSVIEKTRISHRISYHYARCGGSMTISVSWQPRFLDFPFHVQGMRPYLISSKLLLLGQSLVILPDDDAWYMAGILLSPRNSGIRDVKS</sequence>
<protein>
    <submittedName>
        <fullName evidence="1">Uncharacterized protein</fullName>
    </submittedName>
</protein>
<organism evidence="1 2">
    <name type="scientific">Trifolium medium</name>
    <dbReference type="NCBI Taxonomy" id="97028"/>
    <lineage>
        <taxon>Eukaryota</taxon>
        <taxon>Viridiplantae</taxon>
        <taxon>Streptophyta</taxon>
        <taxon>Embryophyta</taxon>
        <taxon>Tracheophyta</taxon>
        <taxon>Spermatophyta</taxon>
        <taxon>Magnoliopsida</taxon>
        <taxon>eudicotyledons</taxon>
        <taxon>Gunneridae</taxon>
        <taxon>Pentapetalae</taxon>
        <taxon>rosids</taxon>
        <taxon>fabids</taxon>
        <taxon>Fabales</taxon>
        <taxon>Fabaceae</taxon>
        <taxon>Papilionoideae</taxon>
        <taxon>50 kb inversion clade</taxon>
        <taxon>NPAAA clade</taxon>
        <taxon>Hologalegina</taxon>
        <taxon>IRL clade</taxon>
        <taxon>Trifolieae</taxon>
        <taxon>Trifolium</taxon>
    </lineage>
</organism>
<gene>
    <name evidence="1" type="ORF">A2U01_0001241</name>
</gene>
<dbReference type="Proteomes" id="UP000265520">
    <property type="component" value="Unassembled WGS sequence"/>
</dbReference>
<accession>A0A392LZK6</accession>
<comment type="caution">
    <text evidence="1">The sequence shown here is derived from an EMBL/GenBank/DDBJ whole genome shotgun (WGS) entry which is preliminary data.</text>
</comment>
<dbReference type="AlphaFoldDB" id="A0A392LZK6"/>
<keyword evidence="2" id="KW-1185">Reference proteome</keyword>
<dbReference type="EMBL" id="LXQA010001093">
    <property type="protein sequence ID" value="MCH80472.1"/>
    <property type="molecule type" value="Genomic_DNA"/>
</dbReference>
<name>A0A392LZK6_9FABA</name>
<reference evidence="1 2" key="1">
    <citation type="journal article" date="2018" name="Front. Plant Sci.">
        <title>Red Clover (Trifolium pratense) and Zigzag Clover (T. medium) - A Picture of Genomic Similarities and Differences.</title>
        <authorList>
            <person name="Dluhosova J."/>
            <person name="Istvanek J."/>
            <person name="Nedelnik J."/>
            <person name="Repkova J."/>
        </authorList>
    </citation>
    <scope>NUCLEOTIDE SEQUENCE [LARGE SCALE GENOMIC DNA]</scope>
    <source>
        <strain evidence="2">cv. 10/8</strain>
        <tissue evidence="1">Leaf</tissue>
    </source>
</reference>
<evidence type="ECO:0000313" key="2">
    <source>
        <dbReference type="Proteomes" id="UP000265520"/>
    </source>
</evidence>
<evidence type="ECO:0000313" key="1">
    <source>
        <dbReference type="EMBL" id="MCH80472.1"/>
    </source>
</evidence>